<protein>
    <submittedName>
        <fullName evidence="2">XRE family transcriptional regulator</fullName>
    </submittedName>
</protein>
<dbReference type="InterPro" id="IPR010982">
    <property type="entry name" value="Lambda_DNA-bd_dom_sf"/>
</dbReference>
<accession>A0A410DU77</accession>
<dbReference type="SUPFAM" id="SSF47413">
    <property type="entry name" value="lambda repressor-like DNA-binding domains"/>
    <property type="match status" value="1"/>
</dbReference>
<dbReference type="SMART" id="SM00530">
    <property type="entry name" value="HTH_XRE"/>
    <property type="match status" value="1"/>
</dbReference>
<dbReference type="Proteomes" id="UP000286268">
    <property type="component" value="Chromosome"/>
</dbReference>
<proteinExistence type="predicted"/>
<dbReference type="PROSITE" id="PS50943">
    <property type="entry name" value="HTH_CROC1"/>
    <property type="match status" value="1"/>
</dbReference>
<dbReference type="KEGG" id="cmah:C1I91_13950"/>
<dbReference type="Gene3D" id="1.10.260.40">
    <property type="entry name" value="lambda repressor-like DNA-binding domains"/>
    <property type="match status" value="1"/>
</dbReference>
<feature type="domain" description="HTH cro/C1-type" evidence="1">
    <location>
        <begin position="8"/>
        <end position="62"/>
    </location>
</feature>
<evidence type="ECO:0000313" key="3">
    <source>
        <dbReference type="Proteomes" id="UP000286268"/>
    </source>
</evidence>
<name>A0A410DU77_9CLOT</name>
<dbReference type="Pfam" id="PF13560">
    <property type="entry name" value="HTH_31"/>
    <property type="match status" value="1"/>
</dbReference>
<dbReference type="RefSeq" id="WP_128213433.1">
    <property type="nucleotide sequence ID" value="NZ_CP025746.1"/>
</dbReference>
<sequence>MSELGDRLKVSREKSGLSLKKVYEITGITDSRLSKMERGQINCSPDDLKKLAQLYNIHLIPLYVLAGYLNEGDIKEYQFVFQGVSSLDDEEMQHIQAQIDFLNKKRKVDEI</sequence>
<dbReference type="EMBL" id="CP025746">
    <property type="protein sequence ID" value="QAA32646.1"/>
    <property type="molecule type" value="Genomic_DNA"/>
</dbReference>
<evidence type="ECO:0000313" key="2">
    <source>
        <dbReference type="EMBL" id="QAA32646.1"/>
    </source>
</evidence>
<dbReference type="InterPro" id="IPR001387">
    <property type="entry name" value="Cro/C1-type_HTH"/>
</dbReference>
<dbReference type="AlphaFoldDB" id="A0A410DU77"/>
<keyword evidence="3" id="KW-1185">Reference proteome</keyword>
<dbReference type="CDD" id="cd00093">
    <property type="entry name" value="HTH_XRE"/>
    <property type="match status" value="1"/>
</dbReference>
<evidence type="ECO:0000259" key="1">
    <source>
        <dbReference type="PROSITE" id="PS50943"/>
    </source>
</evidence>
<reference evidence="2 3" key="1">
    <citation type="submission" date="2018-01" db="EMBL/GenBank/DDBJ databases">
        <title>Genome Sequencing and Assembly of Anaerobacter polyendosporus strain CT4.</title>
        <authorList>
            <person name="Tachaapaikoon C."/>
            <person name="Sutheeworapong S."/>
            <person name="Jenjaroenpun P."/>
            <person name="Wongsurawat T."/>
            <person name="Nookeaw I."/>
            <person name="Cheawchanlertfa P."/>
            <person name="Kosugi A."/>
            <person name="Cheevadhanarak S."/>
            <person name="Ratanakhanokchai K."/>
        </authorList>
    </citation>
    <scope>NUCLEOTIDE SEQUENCE [LARGE SCALE GENOMIC DNA]</scope>
    <source>
        <strain evidence="2 3">CT4</strain>
    </source>
</reference>
<dbReference type="OrthoDB" id="2056359at2"/>
<gene>
    <name evidence="2" type="ORF">C1I91_13950</name>
</gene>
<organism evidence="2 3">
    <name type="scientific">Clostridium manihotivorum</name>
    <dbReference type="NCBI Taxonomy" id="2320868"/>
    <lineage>
        <taxon>Bacteria</taxon>
        <taxon>Bacillati</taxon>
        <taxon>Bacillota</taxon>
        <taxon>Clostridia</taxon>
        <taxon>Eubacteriales</taxon>
        <taxon>Clostridiaceae</taxon>
        <taxon>Clostridium</taxon>
    </lineage>
</organism>
<dbReference type="GO" id="GO:0003677">
    <property type="term" value="F:DNA binding"/>
    <property type="evidence" value="ECO:0007669"/>
    <property type="project" value="InterPro"/>
</dbReference>